<dbReference type="SUPFAM" id="SSF52980">
    <property type="entry name" value="Restriction endonuclease-like"/>
    <property type="match status" value="1"/>
</dbReference>
<gene>
    <name evidence="13 17" type="primary">addA</name>
    <name evidence="17" type="ORF">OCV47_05480</name>
</gene>
<comment type="function">
    <text evidence="13">The heterodimer acts as both an ATP-dependent DNA helicase and an ATP-dependent, dual-direction single-stranded exonuclease. Recognizes the chi site generating a DNA molecule suitable for the initiation of homologous recombination. The AddA nuclease domain is required for chi fragment generation; this subunit has the helicase and 3' -&gt; 5' nuclease activities.</text>
</comment>
<evidence type="ECO:0000256" key="3">
    <source>
        <dbReference type="ARBA" id="ARBA00022763"/>
    </source>
</evidence>
<dbReference type="InterPro" id="IPR014017">
    <property type="entry name" value="DNA_helicase_UvrD-like_C"/>
</dbReference>
<evidence type="ECO:0000256" key="6">
    <source>
        <dbReference type="ARBA" id="ARBA00022839"/>
    </source>
</evidence>
<keyword evidence="18" id="KW-1185">Reference proteome</keyword>
<evidence type="ECO:0000256" key="4">
    <source>
        <dbReference type="ARBA" id="ARBA00022801"/>
    </source>
</evidence>
<feature type="domain" description="UvrD-like helicase ATP-binding" evidence="15">
    <location>
        <begin position="3"/>
        <end position="476"/>
    </location>
</feature>
<proteinExistence type="inferred from homology"/>
<evidence type="ECO:0000256" key="5">
    <source>
        <dbReference type="ARBA" id="ARBA00022806"/>
    </source>
</evidence>
<dbReference type="Pfam" id="PF13361">
    <property type="entry name" value="UvrD_C"/>
    <property type="match status" value="1"/>
</dbReference>
<dbReference type="SUPFAM" id="SSF52540">
    <property type="entry name" value="P-loop containing nucleoside triphosphate hydrolases"/>
    <property type="match status" value="1"/>
</dbReference>
<dbReference type="InterPro" id="IPR011335">
    <property type="entry name" value="Restrct_endonuc-II-like"/>
</dbReference>
<comment type="cofactor">
    <cofactor evidence="13">
        <name>Mg(2+)</name>
        <dbReference type="ChEBI" id="CHEBI:18420"/>
    </cofactor>
</comment>
<keyword evidence="8 13" id="KW-0238">DNA-binding</keyword>
<evidence type="ECO:0000256" key="2">
    <source>
        <dbReference type="ARBA" id="ARBA00022741"/>
    </source>
</evidence>
<evidence type="ECO:0000256" key="14">
    <source>
        <dbReference type="PROSITE-ProRule" id="PRU00560"/>
    </source>
</evidence>
<keyword evidence="9 13" id="KW-0234">DNA repair</keyword>
<dbReference type="InterPro" id="IPR038726">
    <property type="entry name" value="PDDEXK_AddAB-type"/>
</dbReference>
<evidence type="ECO:0000313" key="17">
    <source>
        <dbReference type="EMBL" id="MCU6724806.1"/>
    </source>
</evidence>
<dbReference type="HAMAP" id="MF_01451">
    <property type="entry name" value="AddA"/>
    <property type="match status" value="1"/>
</dbReference>
<comment type="caution">
    <text evidence="17">The sequence shown here is derived from an EMBL/GenBank/DDBJ whole genome shotgun (WGS) entry which is preliminary data.</text>
</comment>
<dbReference type="InterPro" id="IPR011604">
    <property type="entry name" value="PDDEXK-like_dom_sf"/>
</dbReference>
<evidence type="ECO:0000256" key="1">
    <source>
        <dbReference type="ARBA" id="ARBA00022722"/>
    </source>
</evidence>
<sequence>MGTNWTSEQKLVIDLRDCNILVSAAAGSGKTAVLVERILELLMDEQHPAEIDRMLIVTFTNAAAGEMRDRIRERLEEQAEAEEDPGMQEHLQRQIALLPNAQISTIHSFCQYVIRNYFHTIDLDPDFRIADDGEQKLLQSDVLAQLLEEKYAEKTEAFLHMVECVATGRSDQVLDETILQLYQFSMSFPWPEEWLEACCSAYEAESVQQFFQMDWIRKLVEILNVQQQDMLHMAQRALEICHQAEGPYMYESAIEDDLAQLELLTGIWDYQEYSSAINRIQKWKTLSSKKDEQVDPQLRDKVKNLRDEYKKNIGKLKETYFYTTPEQIYRQMRACAPMMEQLLDLTTEFSRRYEEEKRRRNLCDFHDLEHLALKILVERKDGNSQRTQAARDLADYFQQIMIDEYQDSNLVQEMILTSISGESDGRYNLFMVGDVKQSIYRFRLARPELFMEKYATYSLTEGHHRRVDLHKNFRSRHQVLDSVNGIFEKIMDTDLGKVAYDDAARLYPGAVFELGPEEKNFSSELLLLDLQEEEGEESEETARELEARMIGNRILELAGNQPVWDKTIKSYRPAQFGDIVILLRTITGWAEDFAKILGKMGIPVFAGARNGYFSAPEVQTMLALLTIIDNPCQDIPLTAVLYSPIGGLTAEQLAELKSSSQGKPFWQVCQEADELQPFFAMLKRFRKKAVYTPMQELLWELLDETGYLSYVSAMPAGKQRKANLEMLLEKATLYEAGSYHGLYHFVRYMDNLRKYEVDFGEAPIGGEEAHMVRIMSIHKSKGLEFPIVFAAGMGKNLNQSDAQSAFVTHMDLGIGCDVTDPVLRVSGSTLFKNFIKMQIRNENLGEEMRVLYVALTRAKEKLIVTCGTENLDKKLEKWEGRIQGEQKKLSYTDRIQAKSDCDWIMPVLLTKEGQSIQIQRYQVADLLEQEAQRQTEYLIQEQELLQFPESTHPDPAAWKQLEEQLTFRYPYEATSQIPSKVSVSEVKKRSMEELLEESQILYEPGEEKEKPDQEEVIVPHFLQEETALTGAGRGTIYHKIMENIDLGHTVQEELNRMTEKGILTEKELECVNTEKLVRFHKSKLGRRMAQAQKKGCLYREQQFVMEISAADIHPEWDAGERILMQGIIDAYFIEENQIVLVDYKTDFVKFQEASSLYEKYRVQLGCYKNALETLTDYPVKEILIYSFCLDRELTGSEKNGNICKKTDA</sequence>
<evidence type="ECO:0000313" key="18">
    <source>
        <dbReference type="Proteomes" id="UP001652338"/>
    </source>
</evidence>
<dbReference type="PANTHER" id="PTHR11070">
    <property type="entry name" value="UVRD / RECB / PCRA DNA HELICASE FAMILY MEMBER"/>
    <property type="match status" value="1"/>
</dbReference>
<evidence type="ECO:0000256" key="8">
    <source>
        <dbReference type="ARBA" id="ARBA00023125"/>
    </source>
</evidence>
<dbReference type="InterPro" id="IPR014016">
    <property type="entry name" value="UvrD-like_ATP-bd"/>
</dbReference>
<dbReference type="PANTHER" id="PTHR11070:SF48">
    <property type="entry name" value="ATP-DEPENDENT HELICASE_NUCLEASE SUBUNIT A"/>
    <property type="match status" value="1"/>
</dbReference>
<accession>A0ABT2SKF9</accession>
<dbReference type="InterPro" id="IPR027417">
    <property type="entry name" value="P-loop_NTPase"/>
</dbReference>
<dbReference type="EC" id="3.1.-.-" evidence="13"/>
<keyword evidence="6 13" id="KW-0269">Exonuclease</keyword>
<protein>
    <recommendedName>
        <fullName evidence="13">ATP-dependent helicase/nuclease subunit A</fullName>
        <ecNumber evidence="13">3.1.-.-</ecNumber>
        <ecNumber evidence="13">5.6.2.4</ecNumber>
    </recommendedName>
    <alternativeName>
        <fullName evidence="13">ATP-dependent helicase/nuclease AddA</fullName>
    </alternativeName>
    <alternativeName>
        <fullName evidence="13">DNA 3'-5' helicase AddA</fullName>
    </alternativeName>
</protein>
<dbReference type="PROSITE" id="PS51198">
    <property type="entry name" value="UVRD_HELICASE_ATP_BIND"/>
    <property type="match status" value="1"/>
</dbReference>
<keyword evidence="3 13" id="KW-0227">DNA damage</keyword>
<comment type="catalytic activity">
    <reaction evidence="11 13">
        <text>Couples ATP hydrolysis with the unwinding of duplex DNA by translocating in the 3'-5' direction.</text>
        <dbReference type="EC" id="5.6.2.4"/>
    </reaction>
</comment>
<keyword evidence="7 13" id="KW-0067">ATP-binding</keyword>
<dbReference type="Gene3D" id="3.40.50.300">
    <property type="entry name" value="P-loop containing nucleotide triphosphate hydrolases"/>
    <property type="match status" value="4"/>
</dbReference>
<keyword evidence="1 13" id="KW-0540">Nuclease</keyword>
<feature type="binding site" evidence="14">
    <location>
        <begin position="24"/>
        <end position="31"/>
    </location>
    <ligand>
        <name>ATP</name>
        <dbReference type="ChEBI" id="CHEBI:30616"/>
    </ligand>
</feature>
<dbReference type="Gene3D" id="3.90.320.10">
    <property type="match status" value="1"/>
</dbReference>
<evidence type="ECO:0000259" key="16">
    <source>
        <dbReference type="PROSITE" id="PS51217"/>
    </source>
</evidence>
<dbReference type="EC" id="5.6.2.4" evidence="13"/>
<dbReference type="RefSeq" id="WP_262654245.1">
    <property type="nucleotide sequence ID" value="NZ_JAOQKE010000004.1"/>
</dbReference>
<dbReference type="Proteomes" id="UP001652338">
    <property type="component" value="Unassembled WGS sequence"/>
</dbReference>
<evidence type="ECO:0000259" key="15">
    <source>
        <dbReference type="PROSITE" id="PS51198"/>
    </source>
</evidence>
<evidence type="ECO:0000256" key="9">
    <source>
        <dbReference type="ARBA" id="ARBA00023204"/>
    </source>
</evidence>
<dbReference type="CDD" id="cd17932">
    <property type="entry name" value="DEXQc_UvrD"/>
    <property type="match status" value="1"/>
</dbReference>
<evidence type="ECO:0000256" key="10">
    <source>
        <dbReference type="ARBA" id="ARBA00023235"/>
    </source>
</evidence>
<dbReference type="Pfam" id="PF12705">
    <property type="entry name" value="PDDEXK_1"/>
    <property type="match status" value="1"/>
</dbReference>
<organism evidence="17 18">
    <name type="scientific">Muricoprocola aceti</name>
    <dbReference type="NCBI Taxonomy" id="2981772"/>
    <lineage>
        <taxon>Bacteria</taxon>
        <taxon>Bacillati</taxon>
        <taxon>Bacillota</taxon>
        <taxon>Clostridia</taxon>
        <taxon>Lachnospirales</taxon>
        <taxon>Lachnospiraceae</taxon>
        <taxon>Muricoprocola</taxon>
    </lineage>
</organism>
<evidence type="ECO:0000256" key="13">
    <source>
        <dbReference type="HAMAP-Rule" id="MF_01451"/>
    </source>
</evidence>
<dbReference type="GO" id="GO:0004386">
    <property type="term" value="F:helicase activity"/>
    <property type="evidence" value="ECO:0007669"/>
    <property type="project" value="UniProtKB-KW"/>
</dbReference>
<comment type="similarity">
    <text evidence="13">Belongs to the helicase family. AddA subfamily.</text>
</comment>
<feature type="domain" description="UvrD-like helicase C-terminal" evidence="16">
    <location>
        <begin position="504"/>
        <end position="782"/>
    </location>
</feature>
<evidence type="ECO:0000256" key="11">
    <source>
        <dbReference type="ARBA" id="ARBA00034617"/>
    </source>
</evidence>
<comment type="catalytic activity">
    <reaction evidence="12 13">
        <text>ATP + H2O = ADP + phosphate + H(+)</text>
        <dbReference type="Rhea" id="RHEA:13065"/>
        <dbReference type="ChEBI" id="CHEBI:15377"/>
        <dbReference type="ChEBI" id="CHEBI:15378"/>
        <dbReference type="ChEBI" id="CHEBI:30616"/>
        <dbReference type="ChEBI" id="CHEBI:43474"/>
        <dbReference type="ChEBI" id="CHEBI:456216"/>
        <dbReference type="EC" id="5.6.2.4"/>
    </reaction>
</comment>
<keyword evidence="5 13" id="KW-0347">Helicase</keyword>
<keyword evidence="2 13" id="KW-0547">Nucleotide-binding</keyword>
<dbReference type="NCBIfam" id="TIGR02785">
    <property type="entry name" value="addA_Gpos"/>
    <property type="match status" value="1"/>
</dbReference>
<reference evidence="17 18" key="1">
    <citation type="journal article" date="2021" name="ISME Commun">
        <title>Automated analysis of genomic sequences facilitates high-throughput and comprehensive description of bacteria.</title>
        <authorList>
            <person name="Hitch T.C.A."/>
        </authorList>
    </citation>
    <scope>NUCLEOTIDE SEQUENCE [LARGE SCALE GENOMIC DNA]</scope>
    <source>
        <strain evidence="17 18">Sanger_29</strain>
    </source>
</reference>
<evidence type="ECO:0000256" key="12">
    <source>
        <dbReference type="ARBA" id="ARBA00048988"/>
    </source>
</evidence>
<dbReference type="InterPro" id="IPR014152">
    <property type="entry name" value="AddA"/>
</dbReference>
<dbReference type="EMBL" id="JAOQKE010000004">
    <property type="protein sequence ID" value="MCU6724806.1"/>
    <property type="molecule type" value="Genomic_DNA"/>
</dbReference>
<keyword evidence="10 13" id="KW-0413">Isomerase</keyword>
<keyword evidence="4 13" id="KW-0378">Hydrolase</keyword>
<comment type="subunit">
    <text evidence="13">Heterodimer of AddA and AddB/RexB.</text>
</comment>
<dbReference type="Pfam" id="PF00580">
    <property type="entry name" value="UvrD-helicase"/>
    <property type="match status" value="1"/>
</dbReference>
<dbReference type="InterPro" id="IPR000212">
    <property type="entry name" value="DNA_helicase_UvrD/REP"/>
</dbReference>
<name>A0ABT2SKF9_9FIRM</name>
<evidence type="ECO:0000256" key="7">
    <source>
        <dbReference type="ARBA" id="ARBA00022840"/>
    </source>
</evidence>
<dbReference type="PROSITE" id="PS51217">
    <property type="entry name" value="UVRD_HELICASE_CTER"/>
    <property type="match status" value="1"/>
</dbReference>